<dbReference type="AlphaFoldDB" id="A0A1C7IBG6"/>
<evidence type="ECO:0000256" key="1">
    <source>
        <dbReference type="SAM" id="Phobius"/>
    </source>
</evidence>
<keyword evidence="3" id="KW-1185">Reference proteome</keyword>
<feature type="transmembrane region" description="Helical" evidence="1">
    <location>
        <begin position="47"/>
        <end position="66"/>
    </location>
</feature>
<evidence type="ECO:0008006" key="4">
    <source>
        <dbReference type="Google" id="ProtNLM"/>
    </source>
</evidence>
<dbReference type="Pfam" id="PF13347">
    <property type="entry name" value="MFS_2"/>
    <property type="match status" value="1"/>
</dbReference>
<gene>
    <name evidence="2" type="ORF">A4V09_15225</name>
</gene>
<reference evidence="2" key="1">
    <citation type="submission" date="2017-04" db="EMBL/GenBank/DDBJ databases">
        <title>Complete Genome Sequences of Twelve Strains of a Stable Defined Moderately Diverse Mouse Microbiota 2 (sDMDMm2).</title>
        <authorList>
            <person name="Uchimura Y."/>
            <person name="Wyss M."/>
            <person name="Brugiroux S."/>
            <person name="Limenitakis J.P."/>
            <person name="Stecher B."/>
            <person name="McCoy K.D."/>
            <person name="Macpherson A.J."/>
        </authorList>
    </citation>
    <scope>NUCLEOTIDE SEQUENCE</scope>
    <source>
        <strain evidence="2">YL58</strain>
    </source>
</reference>
<dbReference type="EMBL" id="CP015405">
    <property type="protein sequence ID" value="ANU76991.1"/>
    <property type="molecule type" value="Genomic_DNA"/>
</dbReference>
<proteinExistence type="predicted"/>
<evidence type="ECO:0000313" key="3">
    <source>
        <dbReference type="Proteomes" id="UP000092574"/>
    </source>
</evidence>
<dbReference type="SUPFAM" id="SSF103473">
    <property type="entry name" value="MFS general substrate transporter"/>
    <property type="match status" value="1"/>
</dbReference>
<name>A0A1C7IBG6_9FIRM</name>
<keyword evidence="1" id="KW-0472">Membrane</keyword>
<sequence>MYSCTSFGMKVGGGIGSALSGWLLAAAKFHASALTQSAGCSNMLTFLFAGIPVLFTALIVFIYFKLDVEKANTRLRAEKDHPLN</sequence>
<evidence type="ECO:0000313" key="2">
    <source>
        <dbReference type="EMBL" id="ANU76991.1"/>
    </source>
</evidence>
<dbReference type="InterPro" id="IPR036259">
    <property type="entry name" value="MFS_trans_sf"/>
</dbReference>
<dbReference type="KEGG" id="byl:A4V09_15225"/>
<accession>A0A1C7IBG6</accession>
<dbReference type="Proteomes" id="UP000092574">
    <property type="component" value="Chromosome"/>
</dbReference>
<organism evidence="2 3">
    <name type="scientific">Blautia pseudococcoides</name>
    <dbReference type="NCBI Taxonomy" id="1796616"/>
    <lineage>
        <taxon>Bacteria</taxon>
        <taxon>Bacillati</taxon>
        <taxon>Bacillota</taxon>
        <taxon>Clostridia</taxon>
        <taxon>Lachnospirales</taxon>
        <taxon>Lachnospiraceae</taxon>
        <taxon>Blautia</taxon>
    </lineage>
</organism>
<protein>
    <recommendedName>
        <fullName evidence="4">MFS transporter</fullName>
    </recommendedName>
</protein>
<keyword evidence="1" id="KW-1133">Transmembrane helix</keyword>
<dbReference type="STRING" id="1796616.A4V09_15225"/>
<keyword evidence="1" id="KW-0812">Transmembrane</keyword>